<dbReference type="PROSITE" id="PS50109">
    <property type="entry name" value="HIS_KIN"/>
    <property type="match status" value="1"/>
</dbReference>
<dbReference type="SUPFAM" id="SSF47384">
    <property type="entry name" value="Homodimeric domain of signal transducing histidine kinase"/>
    <property type="match status" value="1"/>
</dbReference>
<dbReference type="InterPro" id="IPR004358">
    <property type="entry name" value="Sig_transdc_His_kin-like_C"/>
</dbReference>
<dbReference type="Pfam" id="PF00512">
    <property type="entry name" value="HisKA"/>
    <property type="match status" value="1"/>
</dbReference>
<dbReference type="InterPro" id="IPR036097">
    <property type="entry name" value="HisK_dim/P_sf"/>
</dbReference>
<protein>
    <recommendedName>
        <fullName evidence="2">histidine kinase</fullName>
        <ecNumber evidence="2">2.7.13.3</ecNumber>
    </recommendedName>
</protein>
<evidence type="ECO:0000256" key="7">
    <source>
        <dbReference type="ARBA" id="ARBA00022840"/>
    </source>
</evidence>
<dbReference type="Gene3D" id="3.30.565.10">
    <property type="entry name" value="Histidine kinase-like ATPase, C-terminal domain"/>
    <property type="match status" value="1"/>
</dbReference>
<organism evidence="11">
    <name type="scientific">marine sediment metagenome</name>
    <dbReference type="NCBI Taxonomy" id="412755"/>
    <lineage>
        <taxon>unclassified sequences</taxon>
        <taxon>metagenomes</taxon>
        <taxon>ecological metagenomes</taxon>
    </lineage>
</organism>
<evidence type="ECO:0000259" key="9">
    <source>
        <dbReference type="PROSITE" id="PS50109"/>
    </source>
</evidence>
<evidence type="ECO:0000259" key="10">
    <source>
        <dbReference type="PROSITE" id="PS50110"/>
    </source>
</evidence>
<dbReference type="InterPro" id="IPR001789">
    <property type="entry name" value="Sig_transdc_resp-reg_receiver"/>
</dbReference>
<dbReference type="EMBL" id="BARS01017448">
    <property type="protein sequence ID" value="GAF97883.1"/>
    <property type="molecule type" value="Genomic_DNA"/>
</dbReference>
<dbReference type="PRINTS" id="PR00344">
    <property type="entry name" value="BCTRLSENSOR"/>
</dbReference>
<reference evidence="11" key="1">
    <citation type="journal article" date="2014" name="Front. Microbiol.">
        <title>High frequency of phylogenetically diverse reductive dehalogenase-homologous genes in deep subseafloor sedimentary metagenomes.</title>
        <authorList>
            <person name="Kawai M."/>
            <person name="Futagami T."/>
            <person name="Toyoda A."/>
            <person name="Takaki Y."/>
            <person name="Nishi S."/>
            <person name="Hori S."/>
            <person name="Arai W."/>
            <person name="Tsubouchi T."/>
            <person name="Morono Y."/>
            <person name="Uchiyama I."/>
            <person name="Ito T."/>
            <person name="Fujiyama A."/>
            <person name="Inagaki F."/>
            <person name="Takami H."/>
        </authorList>
    </citation>
    <scope>NUCLEOTIDE SEQUENCE</scope>
    <source>
        <strain evidence="11">Expedition CK06-06</strain>
    </source>
</reference>
<accession>X0TWA7</accession>
<evidence type="ECO:0000256" key="2">
    <source>
        <dbReference type="ARBA" id="ARBA00012438"/>
    </source>
</evidence>
<dbReference type="PANTHER" id="PTHR45339:SF1">
    <property type="entry name" value="HYBRID SIGNAL TRANSDUCTION HISTIDINE KINASE J"/>
    <property type="match status" value="1"/>
</dbReference>
<comment type="catalytic activity">
    <reaction evidence="1">
        <text>ATP + protein L-histidine = ADP + protein N-phospho-L-histidine.</text>
        <dbReference type="EC" id="2.7.13.3"/>
    </reaction>
</comment>
<feature type="domain" description="Histidine kinase" evidence="9">
    <location>
        <begin position="15"/>
        <end position="236"/>
    </location>
</feature>
<dbReference type="GO" id="GO:0005524">
    <property type="term" value="F:ATP binding"/>
    <property type="evidence" value="ECO:0007669"/>
    <property type="project" value="UniProtKB-KW"/>
</dbReference>
<keyword evidence="3" id="KW-0597">Phosphoprotein</keyword>
<dbReference type="GO" id="GO:0000155">
    <property type="term" value="F:phosphorelay sensor kinase activity"/>
    <property type="evidence" value="ECO:0007669"/>
    <property type="project" value="InterPro"/>
</dbReference>
<evidence type="ECO:0000256" key="8">
    <source>
        <dbReference type="ARBA" id="ARBA00023012"/>
    </source>
</evidence>
<evidence type="ECO:0000256" key="1">
    <source>
        <dbReference type="ARBA" id="ARBA00000085"/>
    </source>
</evidence>
<dbReference type="InterPro" id="IPR036890">
    <property type="entry name" value="HATPase_C_sf"/>
</dbReference>
<dbReference type="AlphaFoldDB" id="X0TWA7"/>
<gene>
    <name evidence="11" type="ORF">S01H1_28538</name>
</gene>
<dbReference type="CDD" id="cd00082">
    <property type="entry name" value="HisKA"/>
    <property type="match status" value="1"/>
</dbReference>
<dbReference type="PROSITE" id="PS50110">
    <property type="entry name" value="RESPONSE_REGULATORY"/>
    <property type="match status" value="1"/>
</dbReference>
<dbReference type="InterPro" id="IPR003594">
    <property type="entry name" value="HATPase_dom"/>
</dbReference>
<dbReference type="CDD" id="cd16922">
    <property type="entry name" value="HATPase_EvgS-ArcB-TorS-like"/>
    <property type="match status" value="1"/>
</dbReference>
<evidence type="ECO:0000256" key="3">
    <source>
        <dbReference type="ARBA" id="ARBA00022553"/>
    </source>
</evidence>
<keyword evidence="5" id="KW-0547">Nucleotide-binding</keyword>
<dbReference type="InterPro" id="IPR005467">
    <property type="entry name" value="His_kinase_dom"/>
</dbReference>
<keyword evidence="4" id="KW-0808">Transferase</keyword>
<dbReference type="SUPFAM" id="SSF55874">
    <property type="entry name" value="ATPase domain of HSP90 chaperone/DNA topoisomerase II/histidine kinase"/>
    <property type="match status" value="1"/>
</dbReference>
<keyword evidence="8" id="KW-0902">Two-component regulatory system</keyword>
<keyword evidence="7" id="KW-0067">ATP-binding</keyword>
<dbReference type="Pfam" id="PF02518">
    <property type="entry name" value="HATPase_c"/>
    <property type="match status" value="1"/>
</dbReference>
<dbReference type="InterPro" id="IPR003661">
    <property type="entry name" value="HisK_dim/P_dom"/>
</dbReference>
<proteinExistence type="predicted"/>
<dbReference type="PANTHER" id="PTHR45339">
    <property type="entry name" value="HYBRID SIGNAL TRANSDUCTION HISTIDINE KINASE J"/>
    <property type="match status" value="1"/>
</dbReference>
<dbReference type="SMART" id="SM00388">
    <property type="entry name" value="HisKA"/>
    <property type="match status" value="1"/>
</dbReference>
<evidence type="ECO:0000256" key="4">
    <source>
        <dbReference type="ARBA" id="ARBA00022679"/>
    </source>
</evidence>
<feature type="non-terminal residue" evidence="11">
    <location>
        <position position="1"/>
    </location>
</feature>
<feature type="non-terminal residue" evidence="11">
    <location>
        <position position="278"/>
    </location>
</feature>
<dbReference type="EC" id="2.7.13.3" evidence="2"/>
<evidence type="ECO:0000313" key="11">
    <source>
        <dbReference type="EMBL" id="GAF97883.1"/>
    </source>
</evidence>
<sequence length="278" mass="30548">AAEQANVAKSEFLANMSHEIRTPMNGVIGMTQLLLRTRLEPQQKEYLSLIDHSAEALMRLLNDILDFSKIEAGQLELETLTFDLREVLGDTVQTLAAQAHEVGLELIHHFSPEVPYLVDGDPGRLRQIVLNLLGNAIKFTDRGEVLLDVALDSELENDVCVRISVRDTGPGIPEALREKIFHAFSQADSSMSRRYGGTGLGLAISSELVEKMGGTIGIESELGVGSTFSFSIVLGRATGVALEKPDPTELRFVPVLVVDDNATNRLILEELLRSWQMQ</sequence>
<dbReference type="FunFam" id="3.30.565.10:FF:000010">
    <property type="entry name" value="Sensor histidine kinase RcsC"/>
    <property type="match status" value="1"/>
</dbReference>
<comment type="caution">
    <text evidence="11">The sequence shown here is derived from an EMBL/GenBank/DDBJ whole genome shotgun (WGS) entry which is preliminary data.</text>
</comment>
<evidence type="ECO:0000256" key="5">
    <source>
        <dbReference type="ARBA" id="ARBA00022741"/>
    </source>
</evidence>
<dbReference type="Gene3D" id="1.10.287.130">
    <property type="match status" value="1"/>
</dbReference>
<keyword evidence="6" id="KW-0418">Kinase</keyword>
<name>X0TWA7_9ZZZZ</name>
<dbReference type="SMART" id="SM00387">
    <property type="entry name" value="HATPase_c"/>
    <property type="match status" value="1"/>
</dbReference>
<dbReference type="FunFam" id="1.10.287.130:FF:000002">
    <property type="entry name" value="Two-component osmosensing histidine kinase"/>
    <property type="match status" value="1"/>
</dbReference>
<feature type="domain" description="Response regulatory" evidence="10">
    <location>
        <begin position="254"/>
        <end position="278"/>
    </location>
</feature>
<evidence type="ECO:0000256" key="6">
    <source>
        <dbReference type="ARBA" id="ARBA00022777"/>
    </source>
</evidence>